<evidence type="ECO:0000313" key="1">
    <source>
        <dbReference type="EMBL" id="MFD2036243.1"/>
    </source>
</evidence>
<gene>
    <name evidence="1" type="ORF">ACFSKL_15675</name>
</gene>
<dbReference type="EMBL" id="JBHUHR010000039">
    <property type="protein sequence ID" value="MFD2036243.1"/>
    <property type="molecule type" value="Genomic_DNA"/>
</dbReference>
<accession>A0ABW4VNA3</accession>
<organism evidence="1 2">
    <name type="scientific">Belliella marina</name>
    <dbReference type="NCBI Taxonomy" id="1644146"/>
    <lineage>
        <taxon>Bacteria</taxon>
        <taxon>Pseudomonadati</taxon>
        <taxon>Bacteroidota</taxon>
        <taxon>Cytophagia</taxon>
        <taxon>Cytophagales</taxon>
        <taxon>Cyclobacteriaceae</taxon>
        <taxon>Belliella</taxon>
    </lineage>
</organism>
<dbReference type="PROSITE" id="PS51257">
    <property type="entry name" value="PROKAR_LIPOPROTEIN"/>
    <property type="match status" value="1"/>
</dbReference>
<dbReference type="RefSeq" id="WP_376887273.1">
    <property type="nucleotide sequence ID" value="NZ_JBHUHR010000039.1"/>
</dbReference>
<proteinExistence type="predicted"/>
<protein>
    <recommendedName>
        <fullName evidence="3">DUF4221 domain-containing protein</fullName>
    </recommendedName>
</protein>
<comment type="caution">
    <text evidence="1">The sequence shown here is derived from an EMBL/GenBank/DDBJ whole genome shotgun (WGS) entry which is preliminary data.</text>
</comment>
<name>A0ABW4VNA3_9BACT</name>
<dbReference type="Proteomes" id="UP001597361">
    <property type="component" value="Unassembled WGS sequence"/>
</dbReference>
<evidence type="ECO:0000313" key="2">
    <source>
        <dbReference type="Proteomes" id="UP001597361"/>
    </source>
</evidence>
<keyword evidence="2" id="KW-1185">Reference proteome</keyword>
<evidence type="ECO:0008006" key="3">
    <source>
        <dbReference type="Google" id="ProtNLM"/>
    </source>
</evidence>
<reference evidence="2" key="1">
    <citation type="journal article" date="2019" name="Int. J. Syst. Evol. Microbiol.">
        <title>The Global Catalogue of Microorganisms (GCM) 10K type strain sequencing project: providing services to taxonomists for standard genome sequencing and annotation.</title>
        <authorList>
            <consortium name="The Broad Institute Genomics Platform"/>
            <consortium name="The Broad Institute Genome Sequencing Center for Infectious Disease"/>
            <person name="Wu L."/>
            <person name="Ma J."/>
        </authorList>
    </citation>
    <scope>NUCLEOTIDE SEQUENCE [LARGE SCALE GENOMIC DNA]</scope>
    <source>
        <strain evidence="2">CGMCC 1.15180</strain>
    </source>
</reference>
<sequence length="387" mass="44520">MKNYINMFLVSVFIFACRKEEIRDHLIDSRSITLEVLDSIEIPFRHKFVVHDLDPIQKTVLFTTPGQQPKIILADFEGEIFATLPTKEVFSGCFGSLLAPLKIDGDDSILAYGSNAFLNFDFSGKIQSCVKHASGKLLESPKLAIEEGIEKIGNKHLYINQGLANIDQKDKNIRRELRLLVWLYPENGESEPFVQFPETSIFREEKSFFKEAWKPVFTVVEDHIFLIFGTEPIIYVYKAFSPYSMVSSIPIDLPNFSYSQLVNNHSSRLNYFEMPFNSGKILSLKRLDSHFIIAYFPGVNSLYSKKQLGISTQELNSLSRKMAKNHPNRIAIVDLEGNVINDFVPGRLDPKSMLLRNNELWMLEKLDVNVEKDYFRLFRVGLKIEEK</sequence>